<feature type="region of interest" description="Disordered" evidence="1">
    <location>
        <begin position="163"/>
        <end position="192"/>
    </location>
</feature>
<protein>
    <submittedName>
        <fullName evidence="2">Uncharacterized protein</fullName>
    </submittedName>
</protein>
<organism evidence="2">
    <name type="scientific">Alexandrium monilatum</name>
    <dbReference type="NCBI Taxonomy" id="311494"/>
    <lineage>
        <taxon>Eukaryota</taxon>
        <taxon>Sar</taxon>
        <taxon>Alveolata</taxon>
        <taxon>Dinophyceae</taxon>
        <taxon>Gonyaulacales</taxon>
        <taxon>Pyrocystaceae</taxon>
        <taxon>Alexandrium</taxon>
    </lineage>
</organism>
<proteinExistence type="predicted"/>
<reference evidence="2" key="1">
    <citation type="submission" date="2021-01" db="EMBL/GenBank/DDBJ databases">
        <authorList>
            <person name="Corre E."/>
            <person name="Pelletier E."/>
            <person name="Niang G."/>
            <person name="Scheremetjew M."/>
            <person name="Finn R."/>
            <person name="Kale V."/>
            <person name="Holt S."/>
            <person name="Cochrane G."/>
            <person name="Meng A."/>
            <person name="Brown T."/>
            <person name="Cohen L."/>
        </authorList>
    </citation>
    <scope>NUCLEOTIDE SEQUENCE</scope>
    <source>
        <strain evidence="2">CCMP3105</strain>
    </source>
</reference>
<evidence type="ECO:0000256" key="1">
    <source>
        <dbReference type="SAM" id="MobiDB-lite"/>
    </source>
</evidence>
<evidence type="ECO:0000313" key="2">
    <source>
        <dbReference type="EMBL" id="CAE4585607.1"/>
    </source>
</evidence>
<name>A0A7S4VA41_9DINO</name>
<accession>A0A7S4VA41</accession>
<feature type="compositionally biased region" description="Polar residues" evidence="1">
    <location>
        <begin position="103"/>
        <end position="114"/>
    </location>
</feature>
<gene>
    <name evidence="2" type="ORF">AMON00008_LOCUS21465</name>
</gene>
<feature type="compositionally biased region" description="Basic residues" evidence="1">
    <location>
        <begin position="64"/>
        <end position="78"/>
    </location>
</feature>
<sequence>MVHTAALLRLGKHAFWLNPSWLRRKLQAGGLMGRKPQDPPRSGRVVTEVEGQSRPAPSPQQLQRRVRARVLPRHRHGKEKAASTNWRRRPRGSRAIAQAAADSLQSAMQQSRRAGQSLRRRAVTAARGAPPRRAGVPRGRQPQLAEAAARRAEVRPLPLLRARGGARLERRGRPPRGGRPCALPEQVRGGDLHGGRQLVLDLRQAHARTGAWDRPSLAAAVPSAPPT</sequence>
<feature type="region of interest" description="Disordered" evidence="1">
    <location>
        <begin position="30"/>
        <end position="142"/>
    </location>
</feature>
<dbReference type="AlphaFoldDB" id="A0A7S4VA41"/>
<feature type="compositionally biased region" description="Low complexity" evidence="1">
    <location>
        <begin position="123"/>
        <end position="142"/>
    </location>
</feature>
<dbReference type="EMBL" id="HBNR01031409">
    <property type="protein sequence ID" value="CAE4585607.1"/>
    <property type="molecule type" value="Transcribed_RNA"/>
</dbReference>